<accession>A0A6N7WCC5</accession>
<keyword evidence="2" id="KW-1185">Reference proteome</keyword>
<gene>
    <name evidence="1" type="ORF">FYJ45_03220</name>
</gene>
<proteinExistence type="predicted"/>
<protein>
    <submittedName>
        <fullName evidence="1">Uncharacterized protein</fullName>
    </submittedName>
</protein>
<dbReference type="Gene3D" id="3.40.190.10">
    <property type="entry name" value="Periplasmic binding protein-like II"/>
    <property type="match status" value="1"/>
</dbReference>
<reference evidence="1 2" key="1">
    <citation type="submission" date="2019-08" db="EMBL/GenBank/DDBJ databases">
        <title>In-depth cultivation of the pig gut microbiome towards novel bacterial diversity and tailored functional studies.</title>
        <authorList>
            <person name="Wylensek D."/>
            <person name="Hitch T.C.A."/>
            <person name="Clavel T."/>
        </authorList>
    </citation>
    <scope>NUCLEOTIDE SEQUENCE [LARGE SCALE GENOMIC DNA]</scope>
    <source>
        <strain evidence="1 2">WCA-389-WT-23B</strain>
    </source>
</reference>
<name>A0A6N7WCC5_9FIRM</name>
<dbReference type="EMBL" id="VUMI01000004">
    <property type="protein sequence ID" value="MSS87395.1"/>
    <property type="molecule type" value="Genomic_DNA"/>
</dbReference>
<dbReference type="Proteomes" id="UP000436047">
    <property type="component" value="Unassembled WGS sequence"/>
</dbReference>
<comment type="caution">
    <text evidence="1">The sequence shown here is derived from an EMBL/GenBank/DDBJ whole genome shotgun (WGS) entry which is preliminary data.</text>
</comment>
<organism evidence="1 2">
    <name type="scientific">Eisenbergiella porci</name>
    <dbReference type="NCBI Taxonomy" id="2652274"/>
    <lineage>
        <taxon>Bacteria</taxon>
        <taxon>Bacillati</taxon>
        <taxon>Bacillota</taxon>
        <taxon>Clostridia</taxon>
        <taxon>Lachnospirales</taxon>
        <taxon>Lachnospiraceae</taxon>
        <taxon>Eisenbergiella</taxon>
    </lineage>
</organism>
<evidence type="ECO:0000313" key="1">
    <source>
        <dbReference type="EMBL" id="MSS87395.1"/>
    </source>
</evidence>
<dbReference type="RefSeq" id="WP_154463471.1">
    <property type="nucleotide sequence ID" value="NZ_JAXDZL010000126.1"/>
</dbReference>
<dbReference type="AlphaFoldDB" id="A0A6N7WCC5"/>
<evidence type="ECO:0000313" key="2">
    <source>
        <dbReference type="Proteomes" id="UP000436047"/>
    </source>
</evidence>
<sequence>MWGYAGSESFINASVSDEKLDKILQLYDYLLSDEGALLSTYGSEGDTNGIASPVSSNMIV</sequence>
<dbReference type="GeneID" id="86052100"/>